<dbReference type="Proteomes" id="UP000184774">
    <property type="component" value="Unassembled WGS sequence"/>
</dbReference>
<keyword evidence="1" id="KW-0812">Transmembrane</keyword>
<dbReference type="GO" id="GO:0016020">
    <property type="term" value="C:membrane"/>
    <property type="evidence" value="ECO:0007669"/>
    <property type="project" value="InterPro"/>
</dbReference>
<evidence type="ECO:0000313" key="3">
    <source>
        <dbReference type="EMBL" id="SIO94587.1"/>
    </source>
</evidence>
<dbReference type="OrthoDB" id="7667304at2"/>
<feature type="transmembrane region" description="Helical" evidence="1">
    <location>
        <begin position="141"/>
        <end position="159"/>
    </location>
</feature>
<feature type="transmembrane region" description="Helical" evidence="1">
    <location>
        <begin position="358"/>
        <end position="377"/>
    </location>
</feature>
<accession>A0A1N6M5F4</accession>
<dbReference type="GO" id="GO:0042910">
    <property type="term" value="F:xenobiotic transmembrane transporter activity"/>
    <property type="evidence" value="ECO:0007669"/>
    <property type="project" value="InterPro"/>
</dbReference>
<evidence type="ECO:0000313" key="5">
    <source>
        <dbReference type="Proteomes" id="UP000515264"/>
    </source>
</evidence>
<dbReference type="InterPro" id="IPR002528">
    <property type="entry name" value="MATE_fam"/>
</dbReference>
<reference evidence="3 4" key="1">
    <citation type="submission" date="2016-12" db="EMBL/GenBank/DDBJ databases">
        <authorList>
            <person name="Song W.-J."/>
            <person name="Kurnit D.M."/>
        </authorList>
    </citation>
    <scope>NUCLEOTIDE SEQUENCE [LARGE SCALE GENOMIC DNA]</scope>
    <source>
        <strain evidence="3 4">CECT 9026</strain>
    </source>
</reference>
<feature type="transmembrane region" description="Helical" evidence="1">
    <location>
        <begin position="171"/>
        <end position="192"/>
    </location>
</feature>
<feature type="transmembrane region" description="Helical" evidence="1">
    <location>
        <begin position="100"/>
        <end position="121"/>
    </location>
</feature>
<keyword evidence="1" id="KW-0472">Membrane</keyword>
<proteinExistence type="predicted"/>
<feature type="transmembrane region" description="Helical" evidence="1">
    <location>
        <begin position="21"/>
        <end position="39"/>
    </location>
</feature>
<feature type="transmembrane region" description="Helical" evidence="1">
    <location>
        <begin position="198"/>
        <end position="219"/>
    </location>
</feature>
<evidence type="ECO:0000313" key="2">
    <source>
        <dbReference type="EMBL" id="QMV15011.1"/>
    </source>
</evidence>
<evidence type="ECO:0000256" key="1">
    <source>
        <dbReference type="SAM" id="Phobius"/>
    </source>
</evidence>
<dbReference type="EMBL" id="CP046268">
    <property type="protein sequence ID" value="QMV15011.1"/>
    <property type="molecule type" value="Genomic_DNA"/>
</dbReference>
<evidence type="ECO:0000313" key="4">
    <source>
        <dbReference type="Proteomes" id="UP000184774"/>
    </source>
</evidence>
<dbReference type="AlphaFoldDB" id="A0A1N6M5F4"/>
<keyword evidence="5" id="KW-1185">Reference proteome</keyword>
<gene>
    <name evidence="3" type="ORF">VSP9026_02312</name>
    <name evidence="2" type="ORF">Vspart_02289</name>
</gene>
<reference evidence="2" key="2">
    <citation type="submission" date="2019-11" db="EMBL/GenBank/DDBJ databases">
        <authorList>
            <person name="January G."/>
            <person name="Bunk B."/>
        </authorList>
    </citation>
    <scope>NUCLEOTIDE SEQUENCE</scope>
    <source>
        <strain evidence="2">3.6</strain>
    </source>
</reference>
<protein>
    <submittedName>
        <fullName evidence="2 3">MatE</fullName>
    </submittedName>
</protein>
<feature type="transmembrane region" description="Helical" evidence="1">
    <location>
        <begin position="59"/>
        <end position="79"/>
    </location>
</feature>
<dbReference type="GO" id="GO:0015297">
    <property type="term" value="F:antiporter activity"/>
    <property type="evidence" value="ECO:0007669"/>
    <property type="project" value="InterPro"/>
</dbReference>
<dbReference type="EMBL" id="FSSB01000016">
    <property type="protein sequence ID" value="SIO94587.1"/>
    <property type="molecule type" value="Genomic_DNA"/>
</dbReference>
<feature type="transmembrane region" description="Helical" evidence="1">
    <location>
        <begin position="318"/>
        <end position="338"/>
    </location>
</feature>
<feature type="transmembrane region" description="Helical" evidence="1">
    <location>
        <begin position="240"/>
        <end position="266"/>
    </location>
</feature>
<feature type="transmembrane region" description="Helical" evidence="1">
    <location>
        <begin position="415"/>
        <end position="434"/>
    </location>
</feature>
<dbReference type="Proteomes" id="UP000515264">
    <property type="component" value="Chromosome 1"/>
</dbReference>
<dbReference type="Pfam" id="PF01554">
    <property type="entry name" value="MatE"/>
    <property type="match status" value="1"/>
</dbReference>
<organism evidence="3 4">
    <name type="scientific">Vibrio spartinae</name>
    <dbReference type="NCBI Taxonomy" id="1918945"/>
    <lineage>
        <taxon>Bacteria</taxon>
        <taxon>Pseudomonadati</taxon>
        <taxon>Pseudomonadota</taxon>
        <taxon>Gammaproteobacteria</taxon>
        <taxon>Vibrionales</taxon>
        <taxon>Vibrionaceae</taxon>
        <taxon>Vibrio</taxon>
    </lineage>
</organism>
<feature type="transmembrane region" description="Helical" evidence="1">
    <location>
        <begin position="389"/>
        <end position="409"/>
    </location>
</feature>
<keyword evidence="1" id="KW-1133">Transmembrane helix</keyword>
<sequence length="450" mass="49264">MSISKQSTLSLPASGMGDVKQVLGIAWPMILIAIVVSLSQNGQIWILGRNEQSQALYQLSMLQPFHFLFIALLECLTITNQVFSARSTRDWPSKNVIKSTLLLAVAGTVFLSLLAGVSYLFEAPLQTTMGGDTQDLFRQTLPLYLLSLIPLLIFELGNAGLRGQGKTLSSMLLISGFIIINLAVCYVGFVHHQLGFQAVIYANLISASAMLPFSLFMLFRTVNHGSDPQPGAFLPRLFALMTDAGIPIFLSMLIAFASSAVIFPLISQMNTDYAPGFLIVVKLRSLFIIPAVALGSAIAIFVNQQLSAATQESLTRMLSRGMLAISLLYITLTAIVYLNQRSLVDLLANTVAVQQAGYLLLSLLLPTFFLTSMLAATQTMLEQLGRGKRVLIMTLVVESVMVGGILILMQSQGNITDLAHLIVIFNVIYFTIFLREYWLLIKNLRGEDAL</sequence>
<feature type="transmembrane region" description="Helical" evidence="1">
    <location>
        <begin position="286"/>
        <end position="306"/>
    </location>
</feature>
<name>A0A1N6M5F4_9VIBR</name>
<reference evidence="2 5" key="3">
    <citation type="journal article" date="2020" name="J. Nat. Prod.">
        <title>Genomics-Metabolomics Profiling Disclosed Marine Vibrio spartinae 3.6 as a Producer of a New Branched Side Chain Prodigiosin.</title>
        <authorList>
            <person name="Vitale G.A."/>
            <person name="Sciarretta M."/>
            <person name="Palma Esposito F."/>
            <person name="January G.G."/>
            <person name="Giaccio M."/>
            <person name="Bunk B."/>
            <person name="Sproer C."/>
            <person name="Bajerski F."/>
            <person name="Power D."/>
            <person name="Festa C."/>
            <person name="Monti M.C."/>
            <person name="D'Auria M.V."/>
            <person name="de Pascale D."/>
        </authorList>
    </citation>
    <scope>NUCLEOTIDE SEQUENCE [LARGE SCALE GENOMIC DNA]</scope>
    <source>
        <strain evidence="2 5">3.6</strain>
    </source>
</reference>
<dbReference type="RefSeq" id="WP_074373126.1">
    <property type="nucleotide sequence ID" value="NZ_AP024907.1"/>
</dbReference>